<evidence type="ECO:0000313" key="1">
    <source>
        <dbReference type="EMBL" id="CAE0818381.1"/>
    </source>
</evidence>
<sequence length="202" mass="21995">MLLIYKSWARDVGHRAMNMSTPIHFVFAAVWVYAVFRVGEKSGDHAAGATWLAAVALYMDCAAAHVARCMLWHELVVCCSGAYARSPDASLHLWSAYQNNGTKMGMRVCNPPNDRVPALGAEPKPCNLVIPDGTRRGQVGPDFDTVATTVMTTTCCRRSGAWKHVALHAMQVSVDRYHCLLGSPPLPHGSQNAPWCAVFAAK</sequence>
<gene>
    <name evidence="1" type="ORF">EGYM00163_LOCUS29549</name>
</gene>
<protein>
    <submittedName>
        <fullName evidence="1">Uncharacterized protein</fullName>
    </submittedName>
</protein>
<proteinExistence type="predicted"/>
<name>A0A7S4FXH3_9EUGL</name>
<organism evidence="1">
    <name type="scientific">Eutreptiella gymnastica</name>
    <dbReference type="NCBI Taxonomy" id="73025"/>
    <lineage>
        <taxon>Eukaryota</taxon>
        <taxon>Discoba</taxon>
        <taxon>Euglenozoa</taxon>
        <taxon>Euglenida</taxon>
        <taxon>Spirocuta</taxon>
        <taxon>Euglenophyceae</taxon>
        <taxon>Eutreptiales</taxon>
        <taxon>Eutreptiaceae</taxon>
        <taxon>Eutreptiella</taxon>
    </lineage>
</organism>
<dbReference type="EMBL" id="HBJA01084831">
    <property type="protein sequence ID" value="CAE0818381.1"/>
    <property type="molecule type" value="Transcribed_RNA"/>
</dbReference>
<reference evidence="1" key="1">
    <citation type="submission" date="2021-01" db="EMBL/GenBank/DDBJ databases">
        <authorList>
            <person name="Corre E."/>
            <person name="Pelletier E."/>
            <person name="Niang G."/>
            <person name="Scheremetjew M."/>
            <person name="Finn R."/>
            <person name="Kale V."/>
            <person name="Holt S."/>
            <person name="Cochrane G."/>
            <person name="Meng A."/>
            <person name="Brown T."/>
            <person name="Cohen L."/>
        </authorList>
    </citation>
    <scope>NUCLEOTIDE SEQUENCE</scope>
    <source>
        <strain evidence="1">CCMP1594</strain>
    </source>
</reference>
<accession>A0A7S4FXH3</accession>
<dbReference type="AlphaFoldDB" id="A0A7S4FXH3"/>